<keyword evidence="4" id="KW-1185">Reference proteome</keyword>
<dbReference type="SUPFAM" id="SSF49265">
    <property type="entry name" value="Fibronectin type III"/>
    <property type="match status" value="1"/>
</dbReference>
<dbReference type="Pfam" id="PF01108">
    <property type="entry name" value="Tissue_fac"/>
    <property type="match status" value="1"/>
</dbReference>
<accession>A0A8C2ZRR4</accession>
<dbReference type="GO" id="GO:0004896">
    <property type="term" value="F:cytokine receptor activity"/>
    <property type="evidence" value="ECO:0007669"/>
    <property type="project" value="TreeGrafter"/>
</dbReference>
<dbReference type="GeneTree" id="ENSGT00530000068118"/>
<keyword evidence="1" id="KW-0472">Membrane</keyword>
<evidence type="ECO:0000313" key="4">
    <source>
        <dbReference type="Proteomes" id="UP000694565"/>
    </source>
</evidence>
<dbReference type="InterPro" id="IPR050650">
    <property type="entry name" value="Type-II_Cytokine-TF_Rcpt"/>
</dbReference>
<reference evidence="3" key="1">
    <citation type="submission" date="2025-08" db="UniProtKB">
        <authorList>
            <consortium name="Ensembl"/>
        </authorList>
    </citation>
    <scope>IDENTIFICATION</scope>
</reference>
<dbReference type="AlphaFoldDB" id="A0A8C2ZRR4"/>
<name>A0A8C2ZRR4_CYCLU</name>
<proteinExistence type="predicted"/>
<protein>
    <recommendedName>
        <fullName evidence="2">Fibronectin type-III domain-containing protein</fullName>
    </recommendedName>
</protein>
<dbReference type="InterPro" id="IPR013783">
    <property type="entry name" value="Ig-like_fold"/>
</dbReference>
<feature type="domain" description="Fibronectin type-III" evidence="2">
    <location>
        <begin position="14"/>
        <end position="97"/>
    </location>
</feature>
<organism evidence="3 4">
    <name type="scientific">Cyclopterus lumpus</name>
    <name type="common">Lumpsucker</name>
    <dbReference type="NCBI Taxonomy" id="8103"/>
    <lineage>
        <taxon>Eukaryota</taxon>
        <taxon>Metazoa</taxon>
        <taxon>Chordata</taxon>
        <taxon>Craniata</taxon>
        <taxon>Vertebrata</taxon>
        <taxon>Euteleostomi</taxon>
        <taxon>Actinopterygii</taxon>
        <taxon>Neopterygii</taxon>
        <taxon>Teleostei</taxon>
        <taxon>Neoteleostei</taxon>
        <taxon>Acanthomorphata</taxon>
        <taxon>Eupercaria</taxon>
        <taxon>Perciformes</taxon>
        <taxon>Cottioidei</taxon>
        <taxon>Cottales</taxon>
        <taxon>Cyclopteridae</taxon>
        <taxon>Cyclopterus</taxon>
    </lineage>
</organism>
<reference evidence="3" key="2">
    <citation type="submission" date="2025-09" db="UniProtKB">
        <authorList>
            <consortium name="Ensembl"/>
        </authorList>
    </citation>
    <scope>IDENTIFICATION</scope>
</reference>
<keyword evidence="1" id="KW-0812">Transmembrane</keyword>
<dbReference type="Proteomes" id="UP000694565">
    <property type="component" value="Unplaced"/>
</dbReference>
<keyword evidence="1" id="KW-1133">Transmembrane helix</keyword>
<evidence type="ECO:0000259" key="2">
    <source>
        <dbReference type="Pfam" id="PF01108"/>
    </source>
</evidence>
<dbReference type="PANTHER" id="PTHR20859:SF87">
    <property type="entry name" value="CYTOKINE RECEPTOR FAMILY MEMBER B13-RELATED"/>
    <property type="match status" value="1"/>
</dbReference>
<evidence type="ECO:0000256" key="1">
    <source>
        <dbReference type="SAM" id="Phobius"/>
    </source>
</evidence>
<evidence type="ECO:0000313" key="3">
    <source>
        <dbReference type="Ensembl" id="ENSCLMP00005030585.1"/>
    </source>
</evidence>
<dbReference type="InterPro" id="IPR003961">
    <property type="entry name" value="FN3_dom"/>
</dbReference>
<dbReference type="PANTHER" id="PTHR20859">
    <property type="entry name" value="INTERFERON/INTERLEUKIN RECEPTOR"/>
    <property type="match status" value="1"/>
</dbReference>
<feature type="transmembrane region" description="Helical" evidence="1">
    <location>
        <begin position="235"/>
        <end position="259"/>
    </location>
</feature>
<dbReference type="InterPro" id="IPR036116">
    <property type="entry name" value="FN3_sf"/>
</dbReference>
<sequence>RAVGKCPISGFLDVGIEHLEPPINVTLQCRNMHNVLKWSYTQFPPGLRFRVNIAYHNFHYVHVKKTLAQLHADVSFLRDPKNAYYLDVTAVIGQNESAPEEGLSFSYFKDSPADHKCHLDFPSVNVTTQHDGAVLVRFTHPSLVYFHNLPSGPIKRTRKKKSHQELPGFRYDVVLIHQKGRHHSFHCETSVCQETISVDAAQKKHCLNMKGELEKISVQATQDYCVSPREDTPSYLIPIYVICGLSALSALCFVLYMVYRKQTSPNTPSPKSMLISKVVRETCFVPEVAPSSPTPLLSAEEKEFTAFVPCATEPELHLPIRPSSGDEGLCGDDEDGAMAEEPGYVQGQHLEEEESTSGYEKRLMLVELAPDELTEGYRGF</sequence>
<dbReference type="Ensembl" id="ENSCLMT00005031936.1">
    <property type="protein sequence ID" value="ENSCLMP00005030585.1"/>
    <property type="gene ID" value="ENSCLMG00005014833.1"/>
</dbReference>
<dbReference type="Gene3D" id="2.60.40.10">
    <property type="entry name" value="Immunoglobulins"/>
    <property type="match status" value="2"/>
</dbReference>
<dbReference type="GO" id="GO:0005886">
    <property type="term" value="C:plasma membrane"/>
    <property type="evidence" value="ECO:0007669"/>
    <property type="project" value="TreeGrafter"/>
</dbReference>